<evidence type="ECO:0000256" key="2">
    <source>
        <dbReference type="ARBA" id="ARBA00022737"/>
    </source>
</evidence>
<reference evidence="3" key="1">
    <citation type="journal article" date="2019" name="Science">
        <title>Mutation of a bHLH transcription factor allowed almond domestication.</title>
        <authorList>
            <person name="Sanchez-Perez R."/>
            <person name="Pavan S."/>
            <person name="Mazzeo R."/>
            <person name="Moldovan C."/>
            <person name="Aiese Cigliano R."/>
            <person name="Del Cueto J."/>
            <person name="Ricciardi F."/>
            <person name="Lotti C."/>
            <person name="Ricciardi L."/>
            <person name="Dicenta F."/>
            <person name="Lopez-Marques R.L."/>
            <person name="Lindberg Moller B."/>
        </authorList>
    </citation>
    <scope>NUCLEOTIDE SEQUENCE</scope>
</reference>
<protein>
    <submittedName>
        <fullName evidence="3">Leucine-rich repeat family protein</fullName>
    </submittedName>
</protein>
<keyword evidence="2" id="KW-0677">Repeat</keyword>
<dbReference type="InterPro" id="IPR032675">
    <property type="entry name" value="LRR_dom_sf"/>
</dbReference>
<dbReference type="SMART" id="SM00369">
    <property type="entry name" value="LRR_TYP"/>
    <property type="match status" value="14"/>
</dbReference>
<dbReference type="PRINTS" id="PR00019">
    <property type="entry name" value="LEURICHRPT"/>
</dbReference>
<dbReference type="SUPFAM" id="SSF52058">
    <property type="entry name" value="L domain-like"/>
    <property type="match status" value="3"/>
</dbReference>
<name>A0A4Y1RC63_PRUDU</name>
<dbReference type="Gene3D" id="3.80.10.10">
    <property type="entry name" value="Ribonuclease Inhibitor"/>
    <property type="match status" value="6"/>
</dbReference>
<dbReference type="SMART" id="SM00364">
    <property type="entry name" value="LRR_BAC"/>
    <property type="match status" value="6"/>
</dbReference>
<dbReference type="GO" id="GO:0005737">
    <property type="term" value="C:cytoplasm"/>
    <property type="evidence" value="ECO:0007669"/>
    <property type="project" value="TreeGrafter"/>
</dbReference>
<dbReference type="AlphaFoldDB" id="A0A4Y1RC63"/>
<proteinExistence type="predicted"/>
<organism evidence="3">
    <name type="scientific">Prunus dulcis</name>
    <name type="common">Almond</name>
    <name type="synonym">Amygdalus dulcis</name>
    <dbReference type="NCBI Taxonomy" id="3755"/>
    <lineage>
        <taxon>Eukaryota</taxon>
        <taxon>Viridiplantae</taxon>
        <taxon>Streptophyta</taxon>
        <taxon>Embryophyta</taxon>
        <taxon>Tracheophyta</taxon>
        <taxon>Spermatophyta</taxon>
        <taxon>Magnoliopsida</taxon>
        <taxon>eudicotyledons</taxon>
        <taxon>Gunneridae</taxon>
        <taxon>Pentapetalae</taxon>
        <taxon>rosids</taxon>
        <taxon>fabids</taxon>
        <taxon>Rosales</taxon>
        <taxon>Rosaceae</taxon>
        <taxon>Amygdaloideae</taxon>
        <taxon>Amygdaleae</taxon>
        <taxon>Prunus</taxon>
    </lineage>
</organism>
<keyword evidence="1" id="KW-0433">Leucine-rich repeat</keyword>
<dbReference type="InterPro" id="IPR050216">
    <property type="entry name" value="LRR_domain-containing"/>
</dbReference>
<gene>
    <name evidence="3" type="ORF">Prudu_012199</name>
</gene>
<dbReference type="PANTHER" id="PTHR48051:SF1">
    <property type="entry name" value="RAS SUPPRESSOR PROTEIN 1"/>
    <property type="match status" value="1"/>
</dbReference>
<dbReference type="Pfam" id="PF13855">
    <property type="entry name" value="LRR_8"/>
    <property type="match status" value="3"/>
</dbReference>
<dbReference type="EMBL" id="AP019300">
    <property type="protein sequence ID" value="BBH01819.1"/>
    <property type="molecule type" value="Genomic_DNA"/>
</dbReference>
<dbReference type="InterPro" id="IPR003591">
    <property type="entry name" value="Leu-rich_rpt_typical-subtyp"/>
</dbReference>
<evidence type="ECO:0000256" key="1">
    <source>
        <dbReference type="ARBA" id="ARBA00022614"/>
    </source>
</evidence>
<feature type="non-terminal residue" evidence="3">
    <location>
        <position position="1"/>
    </location>
</feature>
<dbReference type="Pfam" id="PF00560">
    <property type="entry name" value="LRR_1"/>
    <property type="match status" value="2"/>
</dbReference>
<dbReference type="PROSITE" id="PS51450">
    <property type="entry name" value="LRR"/>
    <property type="match status" value="3"/>
</dbReference>
<accession>A0A4Y1RC63</accession>
<dbReference type="InterPro" id="IPR001611">
    <property type="entry name" value="Leu-rich_rpt"/>
</dbReference>
<evidence type="ECO:0000313" key="3">
    <source>
        <dbReference type="EMBL" id="BBH01819.1"/>
    </source>
</evidence>
<dbReference type="PANTHER" id="PTHR48051">
    <property type="match status" value="1"/>
</dbReference>
<sequence>SFFERDEIKETNNKTVVPRYKCRSKSKRSALSTSVDGSGYQSREELWFSNLSNRNLSQVPDEAVELQKLIIAHNNIESLKEELRNLPLLTVLNVSHNKLSELPAAIGELDCSNNQLKELPSSLGRCSDLSEFKASNNVIISLPEDLANCSKMMKLDVEGNKLTILSEKLIGSWTMLTELNASKNMLSGIPENIGSLSRLIRLDLHQNRLFFPCRDLYGEQCAVYITSGDGALSHLGTLDLHSNQLKEYPVEACKLRLSLLNLSNNSLSGLPPELGKMTTLRKLLLTGNPLRTLRRCRSYNYKKEDVIAMAARLSIASKELSMEGLGLTAVPSEVWESSEVTKVDLSRNSIQELPVELSSCVCLQTLVFSRNKIKDWPTAILRSLPNLLCLKLDNNPLRQIPPDGFQAAPMLQILDLSGNAASLPEHPSFSSLPHLQELYLSLQALRLDGNPLRRQDDYPAKTFAYRKSFTNSQKHLRSRLSENEDAEATTTKKEDVIAMAARLSIASKELSMEGLGLTAVPSEVWESSEVTKVDLSRNSIQELPVELSSCVCLQTLVFSRNKIKDWPTAILRSLPNLLCLKLDNNPLRQIPPDGFQAAPMLQILDLSGNAASLPEHPSFSSLPHLQELYLRRMQLREVPTDILSLQQLRILDLSQNSLQSVPVEFKNLTSLTELGLSDNDIPTLPPELKYSPVVVGSVPKKGLLEPSLQALRLDGNPLRSIRRTVLDRGTKAVLNYLKDKIVEA</sequence>